<proteinExistence type="predicted"/>
<evidence type="ECO:0000313" key="1">
    <source>
        <dbReference type="EMBL" id="OMO82706.1"/>
    </source>
</evidence>
<dbReference type="AlphaFoldDB" id="A0A1R3IJH5"/>
<dbReference type="EMBL" id="AWUE01018081">
    <property type="protein sequence ID" value="OMO82706.1"/>
    <property type="molecule type" value="Genomic_DNA"/>
</dbReference>
<evidence type="ECO:0000313" key="2">
    <source>
        <dbReference type="Proteomes" id="UP000187203"/>
    </source>
</evidence>
<sequence>MAMAMSMPNKNQTDKCPYQGLPANIVSLGCPIVMAHA</sequence>
<comment type="caution">
    <text evidence="1">The sequence shown here is derived from an EMBL/GenBank/DDBJ whole genome shotgun (WGS) entry which is preliminary data.</text>
</comment>
<protein>
    <submittedName>
        <fullName evidence="1">Uncharacterized protein</fullName>
    </submittedName>
</protein>
<name>A0A1R3IJH5_9ROSI</name>
<reference evidence="2" key="1">
    <citation type="submission" date="2013-09" db="EMBL/GenBank/DDBJ databases">
        <title>Corchorus olitorius genome sequencing.</title>
        <authorList>
            <person name="Alam M."/>
            <person name="Haque M.S."/>
            <person name="Islam M.S."/>
            <person name="Emdad E.M."/>
            <person name="Islam M.M."/>
            <person name="Ahmed B."/>
            <person name="Halim A."/>
            <person name="Hossen Q.M.M."/>
            <person name="Hossain M.Z."/>
            <person name="Ahmed R."/>
            <person name="Khan M.M."/>
            <person name="Islam R."/>
            <person name="Rashid M.M."/>
            <person name="Khan S.A."/>
            <person name="Rahman M.S."/>
            <person name="Alam M."/>
            <person name="Yahiya A.S."/>
            <person name="Khan M.S."/>
            <person name="Azam M.S."/>
            <person name="Haque T."/>
            <person name="Lashkar M.Z.H."/>
            <person name="Akhand A.I."/>
            <person name="Morshed G."/>
            <person name="Roy S."/>
            <person name="Uddin K.S."/>
            <person name="Rabeya T."/>
            <person name="Hossain A.S."/>
            <person name="Chowdhury A."/>
            <person name="Snigdha A.R."/>
            <person name="Mortoza M.S."/>
            <person name="Matin S.A."/>
            <person name="Hoque S.M.E."/>
            <person name="Islam M.K."/>
            <person name="Roy D.K."/>
            <person name="Haider R."/>
            <person name="Moosa M.M."/>
            <person name="Elias S.M."/>
            <person name="Hasan A.M."/>
            <person name="Jahan S."/>
            <person name="Shafiuddin M."/>
            <person name="Mahmood N."/>
            <person name="Shommy N.S."/>
        </authorList>
    </citation>
    <scope>NUCLEOTIDE SEQUENCE [LARGE SCALE GENOMIC DNA]</scope>
    <source>
        <strain evidence="2">cv. O-4</strain>
    </source>
</reference>
<accession>A0A1R3IJH5</accession>
<organism evidence="1 2">
    <name type="scientific">Corchorus olitorius</name>
    <dbReference type="NCBI Taxonomy" id="93759"/>
    <lineage>
        <taxon>Eukaryota</taxon>
        <taxon>Viridiplantae</taxon>
        <taxon>Streptophyta</taxon>
        <taxon>Embryophyta</taxon>
        <taxon>Tracheophyta</taxon>
        <taxon>Spermatophyta</taxon>
        <taxon>Magnoliopsida</taxon>
        <taxon>eudicotyledons</taxon>
        <taxon>Gunneridae</taxon>
        <taxon>Pentapetalae</taxon>
        <taxon>rosids</taxon>
        <taxon>malvids</taxon>
        <taxon>Malvales</taxon>
        <taxon>Malvaceae</taxon>
        <taxon>Grewioideae</taxon>
        <taxon>Apeibeae</taxon>
        <taxon>Corchorus</taxon>
    </lineage>
</organism>
<keyword evidence="2" id="KW-1185">Reference proteome</keyword>
<dbReference type="Proteomes" id="UP000187203">
    <property type="component" value="Unassembled WGS sequence"/>
</dbReference>
<gene>
    <name evidence="1" type="ORF">COLO4_22880</name>
</gene>